<organism evidence="2 3">
    <name type="scientific">Fodinibius salicampi</name>
    <dbReference type="NCBI Taxonomy" id="1920655"/>
    <lineage>
        <taxon>Bacteria</taxon>
        <taxon>Pseudomonadati</taxon>
        <taxon>Balneolota</taxon>
        <taxon>Balneolia</taxon>
        <taxon>Balneolales</taxon>
        <taxon>Balneolaceae</taxon>
        <taxon>Fodinibius</taxon>
    </lineage>
</organism>
<dbReference type="RefSeq" id="WP_265789970.1">
    <property type="nucleotide sequence ID" value="NZ_BAABRS010000002.1"/>
</dbReference>
<dbReference type="NCBIfam" id="TIGR00791">
    <property type="entry name" value="gntP"/>
    <property type="match status" value="1"/>
</dbReference>
<feature type="transmembrane region" description="Helical" evidence="1">
    <location>
        <begin position="310"/>
        <end position="331"/>
    </location>
</feature>
<feature type="transmembrane region" description="Helical" evidence="1">
    <location>
        <begin position="368"/>
        <end position="388"/>
    </location>
</feature>
<keyword evidence="1" id="KW-0812">Transmembrane</keyword>
<reference evidence="2 3" key="1">
    <citation type="submission" date="2021-11" db="EMBL/GenBank/DDBJ databases">
        <title>Aliifidinibius sp. nov., a new bacterium isolated from saline soil.</title>
        <authorList>
            <person name="Galisteo C."/>
            <person name="De La Haba R."/>
            <person name="Sanchez-Porro C."/>
            <person name="Ventosa A."/>
        </authorList>
    </citation>
    <scope>NUCLEOTIDE SEQUENCE [LARGE SCALE GENOMIC DNA]</scope>
    <source>
        <strain evidence="2 3">KACC 190600</strain>
    </source>
</reference>
<dbReference type="PANTHER" id="PTHR30354">
    <property type="entry name" value="GNT FAMILY GLUCONATE TRANSPORTER"/>
    <property type="match status" value="1"/>
</dbReference>
<feature type="transmembrane region" description="Helical" evidence="1">
    <location>
        <begin position="30"/>
        <end position="49"/>
    </location>
</feature>
<dbReference type="InterPro" id="IPR003474">
    <property type="entry name" value="Glcn_transporter"/>
</dbReference>
<comment type="caution">
    <text evidence="2">The sequence shown here is derived from an EMBL/GenBank/DDBJ whole genome shotgun (WGS) entry which is preliminary data.</text>
</comment>
<evidence type="ECO:0000313" key="3">
    <source>
        <dbReference type="Proteomes" id="UP001207337"/>
    </source>
</evidence>
<sequence>MIDQSIYLLLITVISIVLLLALVMRFKIHAFISLLLVSSFVGLGAGMPFEEVLTSIEEGMGGILGFIAIIVGLGSIMGKLLEVSGGAESLARNIVGIFGTKRTSWGLTITGFIISIPVFLDVGFIILVPIIYALARKSKQSTLYYAIPLLAGMLVTHSFIPPTPGPTAVAEIMEVPLGWVIIFGVIAGLPAAILGGPVFGRYIGSKIHIDPPDFSDLSEGKSPSKTEKSDFFMVLVVVLLPLFLIVSATVLDILQERMILPEELFWINLIQFIGHPFSALTIATLIAAYFLGYRKGFTGKQVMEFSDKALAPAGLIILVTGAGGVFKEILVDSGVGTALAETIMAYQVTPIVLAYIISVVVRITQGSVTVAMITTAGMVAPIVSEFGLSVPEKALIVIAIAAGSSILSHFNDSGFWLINKYLGLTEKQTLRSWTVMTTIVSVTGFCMVLLLSLLFF</sequence>
<dbReference type="Pfam" id="PF02447">
    <property type="entry name" value="GntP_permease"/>
    <property type="match status" value="1"/>
</dbReference>
<keyword evidence="1" id="KW-1133">Transmembrane helix</keyword>
<keyword evidence="1" id="KW-0472">Membrane</keyword>
<name>A0ABT3PZQ2_9BACT</name>
<dbReference type="EMBL" id="JAJNDC010000002">
    <property type="protein sequence ID" value="MCW9713357.1"/>
    <property type="molecule type" value="Genomic_DNA"/>
</dbReference>
<feature type="transmembrane region" description="Helical" evidence="1">
    <location>
        <begin position="343"/>
        <end position="361"/>
    </location>
</feature>
<feature type="transmembrane region" description="Helical" evidence="1">
    <location>
        <begin position="142"/>
        <end position="160"/>
    </location>
</feature>
<dbReference type="PIRSF" id="PIRSF002746">
    <property type="entry name" value="Gluconate_transporter"/>
    <property type="match status" value="1"/>
</dbReference>
<gene>
    <name evidence="2" type="ORF">LQ318_10600</name>
</gene>
<evidence type="ECO:0000256" key="1">
    <source>
        <dbReference type="SAM" id="Phobius"/>
    </source>
</evidence>
<feature type="transmembrane region" description="Helical" evidence="1">
    <location>
        <begin position="231"/>
        <end position="254"/>
    </location>
</feature>
<feature type="transmembrane region" description="Helical" evidence="1">
    <location>
        <begin position="7"/>
        <end position="24"/>
    </location>
</feature>
<keyword evidence="3" id="KW-1185">Reference proteome</keyword>
<dbReference type="Proteomes" id="UP001207337">
    <property type="component" value="Unassembled WGS sequence"/>
</dbReference>
<accession>A0ABT3PZQ2</accession>
<dbReference type="PANTHER" id="PTHR30354:SF25">
    <property type="entry name" value="INNER MEMBRANE PERMEASE YGBN"/>
    <property type="match status" value="1"/>
</dbReference>
<feature type="transmembrane region" description="Helical" evidence="1">
    <location>
        <begin position="112"/>
        <end position="135"/>
    </location>
</feature>
<evidence type="ECO:0000313" key="2">
    <source>
        <dbReference type="EMBL" id="MCW9713357.1"/>
    </source>
</evidence>
<feature type="transmembrane region" description="Helical" evidence="1">
    <location>
        <begin position="180"/>
        <end position="199"/>
    </location>
</feature>
<proteinExistence type="predicted"/>
<feature type="transmembrane region" description="Helical" evidence="1">
    <location>
        <begin position="430"/>
        <end position="455"/>
    </location>
</feature>
<protein>
    <submittedName>
        <fullName evidence="2">GntP family permease</fullName>
    </submittedName>
</protein>
<feature type="transmembrane region" description="Helical" evidence="1">
    <location>
        <begin position="394"/>
        <end position="418"/>
    </location>
</feature>
<feature type="transmembrane region" description="Helical" evidence="1">
    <location>
        <begin position="61"/>
        <end position="81"/>
    </location>
</feature>
<feature type="transmembrane region" description="Helical" evidence="1">
    <location>
        <begin position="266"/>
        <end position="290"/>
    </location>
</feature>